<dbReference type="HAMAP" id="MF_00323">
    <property type="entry name" value="Ferrochelatase"/>
    <property type="match status" value="1"/>
</dbReference>
<reference evidence="14 15" key="1">
    <citation type="journal article" date="2020" name="Access Microbiol">
        <title>Isolation and genome sequencing of Staphylococcus schleiferi subspecies coagulans from Antarctic seals.</title>
        <authorList>
            <person name="Foster G."/>
            <person name="Robb A."/>
            <person name="Paterson G.K."/>
        </authorList>
    </citation>
    <scope>NUCLEOTIDE SEQUENCE [LARGE SCALE GENOMIC DNA]</scope>
    <source>
        <strain evidence="14 15">M615/02/4</strain>
    </source>
</reference>
<evidence type="ECO:0000256" key="10">
    <source>
        <dbReference type="ARBA" id="ARBA00023244"/>
    </source>
</evidence>
<dbReference type="Gene3D" id="3.40.50.1400">
    <property type="match status" value="2"/>
</dbReference>
<dbReference type="NCBIfam" id="NF009095">
    <property type="entry name" value="PRK12435.1"/>
    <property type="match status" value="1"/>
</dbReference>
<evidence type="ECO:0000256" key="5">
    <source>
        <dbReference type="ARBA" id="ARBA00022490"/>
    </source>
</evidence>
<feature type="binding site" description="axial binding residue" evidence="12">
    <location>
        <position position="12"/>
    </location>
    <ligand>
        <name>Fe-coproporphyrin III</name>
        <dbReference type="ChEBI" id="CHEBI:68438"/>
    </ligand>
    <ligandPart>
        <name>Fe</name>
        <dbReference type="ChEBI" id="CHEBI:18248"/>
    </ligandPart>
</feature>
<evidence type="ECO:0000313" key="14">
    <source>
        <dbReference type="EMBL" id="MBA8776632.1"/>
    </source>
</evidence>
<dbReference type="CDD" id="cd00419">
    <property type="entry name" value="Ferrochelatase_C"/>
    <property type="match status" value="1"/>
</dbReference>
<accession>A0A9X0TM74</accession>
<comment type="subcellular location">
    <subcellularLocation>
        <location evidence="12 13">Cytoplasm</location>
    </subcellularLocation>
</comment>
<comment type="caution">
    <text evidence="14">The sequence shown here is derived from an EMBL/GenBank/DDBJ whole genome shotgun (WGS) entry which is preliminary data.</text>
</comment>
<keyword evidence="10 12" id="KW-0627">Porphyrin biosynthesis</keyword>
<organism evidence="14 15">
    <name type="scientific">Staphylococcus coagulans</name>
    <dbReference type="NCBI Taxonomy" id="74706"/>
    <lineage>
        <taxon>Bacteria</taxon>
        <taxon>Bacillati</taxon>
        <taxon>Bacillota</taxon>
        <taxon>Bacilli</taxon>
        <taxon>Bacillales</taxon>
        <taxon>Staphylococcaceae</taxon>
        <taxon>Staphylococcus</taxon>
    </lineage>
</organism>
<dbReference type="GO" id="GO:0046872">
    <property type="term" value="F:metal ion binding"/>
    <property type="evidence" value="ECO:0007669"/>
    <property type="project" value="UniProtKB-UniRule"/>
</dbReference>
<dbReference type="EC" id="4.99.1.9" evidence="3 12"/>
<dbReference type="SUPFAM" id="SSF53800">
    <property type="entry name" value="Chelatase"/>
    <property type="match status" value="1"/>
</dbReference>
<dbReference type="NCBIfam" id="TIGR00109">
    <property type="entry name" value="hemH"/>
    <property type="match status" value="1"/>
</dbReference>
<proteinExistence type="inferred from homology"/>
<dbReference type="Pfam" id="PF00762">
    <property type="entry name" value="Ferrochelatase"/>
    <property type="match status" value="1"/>
</dbReference>
<evidence type="ECO:0000256" key="11">
    <source>
        <dbReference type="ARBA" id="ARBA00024536"/>
    </source>
</evidence>
<evidence type="ECO:0000313" key="15">
    <source>
        <dbReference type="Proteomes" id="UP000524893"/>
    </source>
</evidence>
<evidence type="ECO:0000256" key="12">
    <source>
        <dbReference type="HAMAP-Rule" id="MF_00323"/>
    </source>
</evidence>
<comment type="catalytic activity">
    <reaction evidence="11">
        <text>Fe-coproporphyrin III + 2 H(+) = coproporphyrin III + Fe(2+)</text>
        <dbReference type="Rhea" id="RHEA:49572"/>
        <dbReference type="ChEBI" id="CHEBI:15378"/>
        <dbReference type="ChEBI" id="CHEBI:29033"/>
        <dbReference type="ChEBI" id="CHEBI:68438"/>
        <dbReference type="ChEBI" id="CHEBI:131725"/>
        <dbReference type="EC" id="4.99.1.9"/>
    </reaction>
    <physiologicalReaction direction="right-to-left" evidence="11">
        <dbReference type="Rhea" id="RHEA:49574"/>
    </physiologicalReaction>
</comment>
<gene>
    <name evidence="14" type="primary">hemH</name>
    <name evidence="12" type="synonym">cpfC</name>
    <name evidence="14" type="ORF">HR081_06860</name>
</gene>
<dbReference type="CDD" id="cd03411">
    <property type="entry name" value="Ferrochelatase_N"/>
    <property type="match status" value="1"/>
</dbReference>
<evidence type="ECO:0000256" key="7">
    <source>
        <dbReference type="ARBA" id="ARBA00023004"/>
    </source>
</evidence>
<sequence length="310" mass="35300">MKKEIGLLVMAYGTPYQKSDIEPYYTDIRHGRKPSDEELEDLISRYEAIGGLSPLAGTTERQAEALLEALNNSYDDISFKLYIGLKHIHPYIEDAIDKMHNDGIKEAVTVVLAPHFSNFSIASYNRCAQEKADQYGIQLQNVNHYYAQPKFIDYWTMRVNETLENIPKEAHDQTVLIVSAHSLPEKMIVENNDPYPFELNETAKLIKAQSLIQNVAVGWQSEGKTGTPWLGPDVQDLTRSLYEKNHYQHFIYTPVGFVAEHLEVLYDNDYECKVVCDDVGATYHRPPMPDTHPLFIGAIVDEISNIFSKA</sequence>
<dbReference type="PROSITE" id="PS00534">
    <property type="entry name" value="FERROCHELATASE"/>
    <property type="match status" value="1"/>
</dbReference>
<dbReference type="InterPro" id="IPR019772">
    <property type="entry name" value="Ferrochelatase_AS"/>
</dbReference>
<dbReference type="InterPro" id="IPR033659">
    <property type="entry name" value="Ferrochelatase_N"/>
</dbReference>
<dbReference type="GO" id="GO:0005737">
    <property type="term" value="C:cytoplasm"/>
    <property type="evidence" value="ECO:0007669"/>
    <property type="project" value="UniProtKB-SubCell"/>
</dbReference>
<evidence type="ECO:0000256" key="6">
    <source>
        <dbReference type="ARBA" id="ARBA00022723"/>
    </source>
</evidence>
<dbReference type="EMBL" id="JABTCN010000017">
    <property type="protein sequence ID" value="MBA8776632.1"/>
    <property type="molecule type" value="Genomic_DNA"/>
</dbReference>
<comment type="function">
    <text evidence="12 13">Involved in coproporphyrin-dependent heme b biosynthesis. Catalyzes the insertion of ferrous iron into coproporphyrin III to form Fe-coproporphyrin III.</text>
</comment>
<feature type="binding site" evidence="12">
    <location>
        <begin position="45"/>
        <end position="46"/>
    </location>
    <ligand>
        <name>Fe-coproporphyrin III</name>
        <dbReference type="ChEBI" id="CHEBI:68438"/>
    </ligand>
</feature>
<dbReference type="PANTHER" id="PTHR11108">
    <property type="entry name" value="FERROCHELATASE"/>
    <property type="match status" value="1"/>
</dbReference>
<comment type="pathway">
    <text evidence="1 12 13">Porphyrin-containing compound metabolism; protoheme biosynthesis.</text>
</comment>
<dbReference type="InterPro" id="IPR001015">
    <property type="entry name" value="Ferrochelatase"/>
</dbReference>
<dbReference type="PANTHER" id="PTHR11108:SF1">
    <property type="entry name" value="FERROCHELATASE, MITOCHONDRIAL"/>
    <property type="match status" value="1"/>
</dbReference>
<evidence type="ECO:0000256" key="1">
    <source>
        <dbReference type="ARBA" id="ARBA00004744"/>
    </source>
</evidence>
<dbReference type="FunFam" id="3.40.50.1400:FF:000009">
    <property type="entry name" value="Ferrochelatase"/>
    <property type="match status" value="1"/>
</dbReference>
<comment type="similarity">
    <text evidence="2 12 13">Belongs to the ferrochelatase family.</text>
</comment>
<protein>
    <recommendedName>
        <fullName evidence="4 12">Coproporphyrin III ferrochelatase</fullName>
        <ecNumber evidence="3 12">4.99.1.9</ecNumber>
    </recommendedName>
</protein>
<dbReference type="AlphaFoldDB" id="A0A9X0TM74"/>
<keyword evidence="8 12" id="KW-0350">Heme biosynthesis</keyword>
<keyword evidence="6 12" id="KW-0479">Metal-binding</keyword>
<name>A0A9X0TM74_9STAP</name>
<dbReference type="RefSeq" id="WP_182280799.1">
    <property type="nucleotide sequence ID" value="NZ_JABTCN010000017.1"/>
</dbReference>
<feature type="binding site" evidence="12">
    <location>
        <position position="53"/>
    </location>
    <ligand>
        <name>Fe-coproporphyrin III</name>
        <dbReference type="ChEBI" id="CHEBI:68438"/>
    </ligand>
</feature>
<dbReference type="InterPro" id="IPR033644">
    <property type="entry name" value="Ferrochelatase_C"/>
</dbReference>
<evidence type="ECO:0000256" key="8">
    <source>
        <dbReference type="ARBA" id="ARBA00023133"/>
    </source>
</evidence>
<evidence type="ECO:0000256" key="2">
    <source>
        <dbReference type="ARBA" id="ARBA00007718"/>
    </source>
</evidence>
<dbReference type="GO" id="GO:0006783">
    <property type="term" value="P:heme biosynthetic process"/>
    <property type="evidence" value="ECO:0007669"/>
    <property type="project" value="UniProtKB-UniRule"/>
</dbReference>
<evidence type="ECO:0000256" key="4">
    <source>
        <dbReference type="ARBA" id="ARBA00019484"/>
    </source>
</evidence>
<keyword evidence="9 12" id="KW-0456">Lyase</keyword>
<feature type="binding site" evidence="12">
    <location>
        <position position="181"/>
    </location>
    <ligand>
        <name>Fe(2+)</name>
        <dbReference type="ChEBI" id="CHEBI:29033"/>
    </ligand>
</feature>
<dbReference type="GO" id="GO:0004325">
    <property type="term" value="F:ferrochelatase activity"/>
    <property type="evidence" value="ECO:0007669"/>
    <property type="project" value="UniProtKB-UniRule"/>
</dbReference>
<feature type="binding site" evidence="12">
    <location>
        <position position="29"/>
    </location>
    <ligand>
        <name>Fe-coproporphyrin III</name>
        <dbReference type="ChEBI" id="CHEBI:68438"/>
    </ligand>
</feature>
<keyword evidence="7 12" id="KW-0408">Iron</keyword>
<feature type="binding site" evidence="12">
    <location>
        <position position="124"/>
    </location>
    <ligand>
        <name>Fe-coproporphyrin III</name>
        <dbReference type="ChEBI" id="CHEBI:68438"/>
    </ligand>
</feature>
<evidence type="ECO:0000256" key="13">
    <source>
        <dbReference type="RuleBase" id="RU000607"/>
    </source>
</evidence>
<evidence type="ECO:0000256" key="3">
    <source>
        <dbReference type="ARBA" id="ARBA00013215"/>
    </source>
</evidence>
<feature type="binding site" evidence="12">
    <location>
        <position position="263"/>
    </location>
    <ligand>
        <name>Fe(2+)</name>
        <dbReference type="ChEBI" id="CHEBI:29033"/>
    </ligand>
</feature>
<keyword evidence="5 12" id="KW-0963">Cytoplasm</keyword>
<evidence type="ECO:0000256" key="9">
    <source>
        <dbReference type="ARBA" id="ARBA00023239"/>
    </source>
</evidence>
<dbReference type="Proteomes" id="UP000524893">
    <property type="component" value="Unassembled WGS sequence"/>
</dbReference>